<keyword evidence="6" id="KW-1185">Reference proteome</keyword>
<dbReference type="SUPFAM" id="SSF52540">
    <property type="entry name" value="P-loop containing nucleoside triphosphate hydrolases"/>
    <property type="match status" value="1"/>
</dbReference>
<dbReference type="HOGENOM" id="CLU_000604_1_22_7"/>
<organism evidence="5 6">
    <name type="scientific">Megalodesulfovibrio gigas (strain ATCC 19364 / DSM 1382 / NCIMB 9332 / VKM B-1759)</name>
    <name type="common">Desulfovibrio gigas</name>
    <dbReference type="NCBI Taxonomy" id="1121448"/>
    <lineage>
        <taxon>Bacteria</taxon>
        <taxon>Pseudomonadati</taxon>
        <taxon>Thermodesulfobacteriota</taxon>
        <taxon>Desulfovibrionia</taxon>
        <taxon>Desulfovibrionales</taxon>
        <taxon>Desulfovibrionaceae</taxon>
        <taxon>Megalodesulfovibrio</taxon>
    </lineage>
</organism>
<dbReference type="PROSITE" id="PS50893">
    <property type="entry name" value="ABC_TRANSPORTER_2"/>
    <property type="match status" value="1"/>
</dbReference>
<dbReference type="SMART" id="SM00382">
    <property type="entry name" value="AAA"/>
    <property type="match status" value="1"/>
</dbReference>
<dbReference type="GO" id="GO:0016887">
    <property type="term" value="F:ATP hydrolysis activity"/>
    <property type="evidence" value="ECO:0007669"/>
    <property type="project" value="InterPro"/>
</dbReference>
<reference evidence="6" key="2">
    <citation type="submission" date="2013-07" db="EMBL/GenBank/DDBJ databases">
        <authorList>
            <person name="Morais-Silva F.O."/>
            <person name="Rezende A.M."/>
            <person name="Pimentel C."/>
            <person name="Resende D.M."/>
            <person name="Santos C.I."/>
            <person name="Clemente C."/>
            <person name="de Oliveira L.M."/>
            <person name="da Silva S.M."/>
            <person name="Costa D.A."/>
            <person name="Varela-Raposo A."/>
            <person name="Horacio E.C.A."/>
            <person name="Matos M."/>
            <person name="Flores O."/>
            <person name="Ruiz J.C."/>
            <person name="Rodrigues-Pousada C."/>
        </authorList>
    </citation>
    <scope>NUCLEOTIDE SEQUENCE [LARGE SCALE GENOMIC DNA]</scope>
    <source>
        <strain evidence="6">ATCC 19364 / DSM 1382 / NCIMB 9332 / VKM B-1759</strain>
    </source>
</reference>
<dbReference type="OrthoDB" id="9809450at2"/>
<dbReference type="RefSeq" id="WP_021759341.1">
    <property type="nucleotide sequence ID" value="NC_022444.1"/>
</dbReference>
<protein>
    <submittedName>
        <fullName evidence="5">Putative ABC transporter-like protein</fullName>
    </submittedName>
</protein>
<accession>T2G9T5</accession>
<dbReference type="Proteomes" id="UP000016587">
    <property type="component" value="Chromosome"/>
</dbReference>
<keyword evidence="1" id="KW-0813">Transport</keyword>
<sequence>MPPLYRLDHIAQRYAGREVLQVPALQVAAGERLGLTGPNGSGKSTLLRILGFLEAPASGRLEFLGRPVSGAAWPLRRQAVLLDQSPYLLRRSVFGNVAYGLAVRGEGEQRRRVAEALELVGLEPDRFVGRSWRALSGGEARRVALAARLVLRPKALLLDEPTANLDAESAARILEALRLARERWGCAIITASHDDPWLEALIDRKIKLLHGHLVGNDT</sequence>
<keyword evidence="3" id="KW-0067">ATP-binding</keyword>
<dbReference type="InterPro" id="IPR027417">
    <property type="entry name" value="P-loop_NTPase"/>
</dbReference>
<dbReference type="STRING" id="1121448.DGI_0758"/>
<dbReference type="GO" id="GO:0005886">
    <property type="term" value="C:plasma membrane"/>
    <property type="evidence" value="ECO:0007669"/>
    <property type="project" value="TreeGrafter"/>
</dbReference>
<dbReference type="Pfam" id="PF00005">
    <property type="entry name" value="ABC_tran"/>
    <property type="match status" value="1"/>
</dbReference>
<dbReference type="PANTHER" id="PTHR24220">
    <property type="entry name" value="IMPORT ATP-BINDING PROTEIN"/>
    <property type="match status" value="1"/>
</dbReference>
<feature type="domain" description="ABC transporter" evidence="4">
    <location>
        <begin position="5"/>
        <end position="218"/>
    </location>
</feature>
<dbReference type="EMBL" id="CP006585">
    <property type="protein sequence ID" value="AGW12657.1"/>
    <property type="molecule type" value="Genomic_DNA"/>
</dbReference>
<dbReference type="Gene3D" id="3.40.50.300">
    <property type="entry name" value="P-loop containing nucleotide triphosphate hydrolases"/>
    <property type="match status" value="1"/>
</dbReference>
<dbReference type="InterPro" id="IPR003593">
    <property type="entry name" value="AAA+_ATPase"/>
</dbReference>
<proteinExistence type="predicted"/>
<dbReference type="PATRIC" id="fig|1121448.10.peg.762"/>
<dbReference type="GO" id="GO:0022857">
    <property type="term" value="F:transmembrane transporter activity"/>
    <property type="evidence" value="ECO:0007669"/>
    <property type="project" value="TreeGrafter"/>
</dbReference>
<dbReference type="InterPro" id="IPR015854">
    <property type="entry name" value="ABC_transpr_LolD-like"/>
</dbReference>
<evidence type="ECO:0000256" key="3">
    <source>
        <dbReference type="ARBA" id="ARBA00022840"/>
    </source>
</evidence>
<dbReference type="eggNOG" id="COG3839">
    <property type="taxonomic scope" value="Bacteria"/>
</dbReference>
<evidence type="ECO:0000259" key="4">
    <source>
        <dbReference type="PROSITE" id="PS50893"/>
    </source>
</evidence>
<evidence type="ECO:0000313" key="5">
    <source>
        <dbReference type="EMBL" id="AGW12657.1"/>
    </source>
</evidence>
<evidence type="ECO:0000256" key="1">
    <source>
        <dbReference type="ARBA" id="ARBA00022448"/>
    </source>
</evidence>
<keyword evidence="2" id="KW-0547">Nucleotide-binding</keyword>
<reference evidence="5 6" key="1">
    <citation type="journal article" date="2013" name="J. Bacteriol.">
        <title>Roles of HynAB and Ech, the only two hydrogenases found in the model sulfate reducer Desulfovibrio gigas.</title>
        <authorList>
            <person name="Morais-Silva F.O."/>
            <person name="Santos C.I."/>
            <person name="Rodrigues R."/>
            <person name="Pereira I.A."/>
            <person name="Rodrigues-Pousada C."/>
        </authorList>
    </citation>
    <scope>NUCLEOTIDE SEQUENCE [LARGE SCALE GENOMIC DNA]</scope>
    <source>
        <strain evidence="6">ATCC 19364 / DSM 1382 / NCIMB 9332 / VKM B-1759</strain>
    </source>
</reference>
<dbReference type="GO" id="GO:0005524">
    <property type="term" value="F:ATP binding"/>
    <property type="evidence" value="ECO:0007669"/>
    <property type="project" value="UniProtKB-KW"/>
</dbReference>
<dbReference type="AlphaFoldDB" id="T2G9T5"/>
<dbReference type="InterPro" id="IPR015856">
    <property type="entry name" value="ABC_transpr_CbiO/EcfA_su"/>
</dbReference>
<dbReference type="PANTHER" id="PTHR24220:SF684">
    <property type="entry name" value="FE(3+) IONS IMPORT ATP-BINDING PROTEIN FBPC"/>
    <property type="match status" value="1"/>
</dbReference>
<evidence type="ECO:0000313" key="6">
    <source>
        <dbReference type="Proteomes" id="UP000016587"/>
    </source>
</evidence>
<gene>
    <name evidence="5" type="ORF">DGI_0758</name>
</gene>
<dbReference type="InterPro" id="IPR003439">
    <property type="entry name" value="ABC_transporter-like_ATP-bd"/>
</dbReference>
<dbReference type="KEGG" id="dgg:DGI_0758"/>
<evidence type="ECO:0000256" key="2">
    <source>
        <dbReference type="ARBA" id="ARBA00022741"/>
    </source>
</evidence>
<dbReference type="CDD" id="cd03225">
    <property type="entry name" value="ABC_cobalt_CbiO_domain1"/>
    <property type="match status" value="1"/>
</dbReference>
<name>T2G9T5_MEGG1</name>